<comment type="caution">
    <text evidence="2">The sequence shown here is derived from an EMBL/GenBank/DDBJ whole genome shotgun (WGS) entry which is preliminary data.</text>
</comment>
<name>A0ABU5P209_9GAMM</name>
<dbReference type="EMBL" id="JAYDCJ010000003">
    <property type="protein sequence ID" value="MEA1082095.1"/>
    <property type="molecule type" value="Genomic_DNA"/>
</dbReference>
<organism evidence="2 3">
    <name type="scientific">Marinobacter qingdaonensis</name>
    <dbReference type="NCBI Taxonomy" id="3108486"/>
    <lineage>
        <taxon>Bacteria</taxon>
        <taxon>Pseudomonadati</taxon>
        <taxon>Pseudomonadota</taxon>
        <taxon>Gammaproteobacteria</taxon>
        <taxon>Pseudomonadales</taxon>
        <taxon>Marinobacteraceae</taxon>
        <taxon>Marinobacter</taxon>
    </lineage>
</organism>
<feature type="signal peptide" evidence="1">
    <location>
        <begin position="1"/>
        <end position="20"/>
    </location>
</feature>
<proteinExistence type="predicted"/>
<feature type="chain" id="PRO_5045726067" evidence="1">
    <location>
        <begin position="21"/>
        <end position="47"/>
    </location>
</feature>
<gene>
    <name evidence="2" type="ORF">U5822_15580</name>
</gene>
<dbReference type="Proteomes" id="UP001305746">
    <property type="component" value="Unassembled WGS sequence"/>
</dbReference>
<evidence type="ECO:0000313" key="2">
    <source>
        <dbReference type="EMBL" id="MEA1082095.1"/>
    </source>
</evidence>
<protein>
    <submittedName>
        <fullName evidence="2">Uncharacterized protein</fullName>
    </submittedName>
</protein>
<reference evidence="2 3" key="1">
    <citation type="submission" date="2023-12" db="EMBL/GenBank/DDBJ databases">
        <title>Marinobacter qingdaonensis sp. nov., isolated from the intertidal sediment of Qingdao, PR China.</title>
        <authorList>
            <person name="Li Y."/>
        </authorList>
    </citation>
    <scope>NUCLEOTIDE SEQUENCE [LARGE SCALE GENOMIC DNA]</scope>
    <source>
        <strain evidence="2 3">ASW11-75</strain>
    </source>
</reference>
<keyword evidence="1" id="KW-0732">Signal</keyword>
<dbReference type="RefSeq" id="WP_322856527.1">
    <property type="nucleotide sequence ID" value="NZ_JAYDCJ010000003.1"/>
</dbReference>
<evidence type="ECO:0000313" key="3">
    <source>
        <dbReference type="Proteomes" id="UP001305746"/>
    </source>
</evidence>
<accession>A0ABU5P209</accession>
<sequence>MKALSKFLFVVSLVSFSALAQAEGVSHEDIERGNNPFAETLVIKSES</sequence>
<keyword evidence="3" id="KW-1185">Reference proteome</keyword>
<evidence type="ECO:0000256" key="1">
    <source>
        <dbReference type="SAM" id="SignalP"/>
    </source>
</evidence>